<dbReference type="PANTHER" id="PTHR30203:SF33">
    <property type="entry name" value="BLR4455 PROTEIN"/>
    <property type="match status" value="1"/>
</dbReference>
<dbReference type="GO" id="GO:0015562">
    <property type="term" value="F:efflux transmembrane transporter activity"/>
    <property type="evidence" value="ECO:0007669"/>
    <property type="project" value="InterPro"/>
</dbReference>
<name>A0A1G8JXI6_9BURK</name>
<dbReference type="GO" id="GO:0005886">
    <property type="term" value="C:plasma membrane"/>
    <property type="evidence" value="ECO:0007669"/>
    <property type="project" value="UniProtKB-SubCell"/>
</dbReference>
<dbReference type="PANTHER" id="PTHR30203">
    <property type="entry name" value="OUTER MEMBRANE CATION EFFLUX PROTEIN"/>
    <property type="match status" value="1"/>
</dbReference>
<dbReference type="Gene3D" id="2.20.200.10">
    <property type="entry name" value="Outer membrane efflux proteins (OEP)"/>
    <property type="match status" value="1"/>
</dbReference>
<evidence type="ECO:0000256" key="2">
    <source>
        <dbReference type="RuleBase" id="RU362097"/>
    </source>
</evidence>
<organism evidence="4 5">
    <name type="scientific">Paraburkholderia phenazinium</name>
    <dbReference type="NCBI Taxonomy" id="60549"/>
    <lineage>
        <taxon>Bacteria</taxon>
        <taxon>Pseudomonadati</taxon>
        <taxon>Pseudomonadota</taxon>
        <taxon>Betaproteobacteria</taxon>
        <taxon>Burkholderiales</taxon>
        <taxon>Burkholderiaceae</taxon>
        <taxon>Paraburkholderia</taxon>
    </lineage>
</organism>
<reference evidence="4 5" key="1">
    <citation type="submission" date="2016-10" db="EMBL/GenBank/DDBJ databases">
        <authorList>
            <person name="de Groot N.N."/>
        </authorList>
    </citation>
    <scope>NUCLEOTIDE SEQUENCE [LARGE SCALE GENOMIC DNA]</scope>
    <source>
        <strain evidence="4 5">LMG 2247</strain>
    </source>
</reference>
<comment type="subcellular location">
    <subcellularLocation>
        <location evidence="2">Cell membrane</location>
        <topology evidence="2">Lipid-anchor</topology>
    </subcellularLocation>
</comment>
<keyword evidence="2" id="KW-0472">Membrane</keyword>
<feature type="region of interest" description="Disordered" evidence="3">
    <location>
        <begin position="442"/>
        <end position="468"/>
    </location>
</feature>
<comment type="similarity">
    <text evidence="1 2">Belongs to the outer membrane factor (OMF) (TC 1.B.17) family.</text>
</comment>
<keyword evidence="2" id="KW-1134">Transmembrane beta strand</keyword>
<dbReference type="PROSITE" id="PS51257">
    <property type="entry name" value="PROKAR_LIPOPROTEIN"/>
    <property type="match status" value="1"/>
</dbReference>
<evidence type="ECO:0000313" key="4">
    <source>
        <dbReference type="EMBL" id="SDI35340.1"/>
    </source>
</evidence>
<protein>
    <submittedName>
        <fullName evidence="4">Efflux transporter, outer membrane factor (OMF) lipoprotein, NodT family</fullName>
    </submittedName>
</protein>
<dbReference type="Proteomes" id="UP000199706">
    <property type="component" value="Unassembled WGS sequence"/>
</dbReference>
<keyword evidence="2" id="KW-0812">Transmembrane</keyword>
<dbReference type="EMBL" id="FNCJ01000021">
    <property type="protein sequence ID" value="SDI35340.1"/>
    <property type="molecule type" value="Genomic_DNA"/>
</dbReference>
<evidence type="ECO:0000256" key="3">
    <source>
        <dbReference type="SAM" id="MobiDB-lite"/>
    </source>
</evidence>
<keyword evidence="2 4" id="KW-0449">Lipoprotein</keyword>
<feature type="region of interest" description="Disordered" evidence="3">
    <location>
        <begin position="42"/>
        <end position="63"/>
    </location>
</feature>
<dbReference type="SUPFAM" id="SSF56954">
    <property type="entry name" value="Outer membrane efflux proteins (OEP)"/>
    <property type="match status" value="1"/>
</dbReference>
<dbReference type="AlphaFoldDB" id="A0A1G8JXI6"/>
<dbReference type="OrthoDB" id="9770517at2"/>
<dbReference type="NCBIfam" id="TIGR01845">
    <property type="entry name" value="outer_NodT"/>
    <property type="match status" value="1"/>
</dbReference>
<sequence length="610" mass="64980">MSNRSTTREPRFWMLCVGGLCLLSALLAALSGCVVGPDFTRPASSPSAGYSRSPLTLPSAGSTDAQQHLQFGEQVVAQWWSLFQSPQLNDTLTTAIAGSPTLDTARATLAEAQQAILAVRGGLYPQVSLGAGASRTRTSAGGNTGSGYLVGTLFSVGPTVSYDADLFGGVRRQIEEQTALAQFERYELAAAWLSLTGNAVVQAVNIASAREQINALKDVISSDQHDLELVRLEQEAGKAATTDLMSAQSQLAADGALMPPLEQQLSAANDATTVLVGKTPAEWRSPKFELPLDLPVSVPSNMVHVRPDILASEAQLHAASAAIGVATAQLYPDITLSPSRTQAAGGLGAVLDRSSGLWALAGGLSGPLFHGGTLEAQRQQAVDAYAPSSAPTGKRCWPPSGRWPTHCARSNTTRKRSMRNATHWMRLRLRVNCRRLAISSDRPASCRSSTPSGSSTRRGLVMPKPEGNAASIARSCSSRWAEDGALRAIRSESRAPVISEPQRSELGLQLHAAPAPKHTFSLPPENSTRMHQYSYSRVLISVSLCITLSTNPWINLFSSPRFKSPALTLSSASGGIAASARIWLNADSLPRPPRQQKNATWRKYGLFSAR</sequence>
<proteinExistence type="inferred from homology"/>
<keyword evidence="2" id="KW-0564">Palmitate</keyword>
<evidence type="ECO:0000256" key="1">
    <source>
        <dbReference type="ARBA" id="ARBA00007613"/>
    </source>
</evidence>
<dbReference type="InterPro" id="IPR003423">
    <property type="entry name" value="OMP_efflux"/>
</dbReference>
<dbReference type="Pfam" id="PF02321">
    <property type="entry name" value="OEP"/>
    <property type="match status" value="2"/>
</dbReference>
<feature type="compositionally biased region" description="Low complexity" evidence="3">
    <location>
        <begin position="445"/>
        <end position="459"/>
    </location>
</feature>
<gene>
    <name evidence="4" type="ORF">SAMN05216466_12169</name>
</gene>
<dbReference type="Gene3D" id="1.20.1600.10">
    <property type="entry name" value="Outer membrane efflux proteins (OEP)"/>
    <property type="match status" value="1"/>
</dbReference>
<dbReference type="InterPro" id="IPR010131">
    <property type="entry name" value="MdtP/NodT-like"/>
</dbReference>
<accession>A0A1G8JXI6</accession>
<evidence type="ECO:0000313" key="5">
    <source>
        <dbReference type="Proteomes" id="UP000199706"/>
    </source>
</evidence>